<sequence>MGGKARKTTSLLSLTPSKAEIPLLPQQLIAPPENDDDEHGSCGDEVPSVAASDAVHQLLKQKAAQAAMQQEQAAQLEHLSWSPYFHPIQVHLKSSAAPKRALLILPMKVQSTYFDCKSNLLRRPPTLGDLIMMSRRRSYQRKAIQTRRQNVPMEFMKNAVQCCISGTNNGTRRLQRKWKRQIQLKLMSENEILLPYSSKYPAIICLSINHHFVDCHFSMLSHENGSDIVMVARYAQSNTLIVISHRAMSSYLKLHKFKSLQWQADPGVTLIFAMLKSLSHNSISPFSFIKISSRWVGAEIEANLANLLEAVKTFSFSE</sequence>
<accession>A0A4S4E155</accession>
<reference evidence="1 2" key="1">
    <citation type="journal article" date="2018" name="Proc. Natl. Acad. Sci. U.S.A.">
        <title>Draft genome sequence of Camellia sinensis var. sinensis provides insights into the evolution of the tea genome and tea quality.</title>
        <authorList>
            <person name="Wei C."/>
            <person name="Yang H."/>
            <person name="Wang S."/>
            <person name="Zhao J."/>
            <person name="Liu C."/>
            <person name="Gao L."/>
            <person name="Xia E."/>
            <person name="Lu Y."/>
            <person name="Tai Y."/>
            <person name="She G."/>
            <person name="Sun J."/>
            <person name="Cao H."/>
            <person name="Tong W."/>
            <person name="Gao Q."/>
            <person name="Li Y."/>
            <person name="Deng W."/>
            <person name="Jiang X."/>
            <person name="Wang W."/>
            <person name="Chen Q."/>
            <person name="Zhang S."/>
            <person name="Li H."/>
            <person name="Wu J."/>
            <person name="Wang P."/>
            <person name="Li P."/>
            <person name="Shi C."/>
            <person name="Zheng F."/>
            <person name="Jian J."/>
            <person name="Huang B."/>
            <person name="Shan D."/>
            <person name="Shi M."/>
            <person name="Fang C."/>
            <person name="Yue Y."/>
            <person name="Li F."/>
            <person name="Li D."/>
            <person name="Wei S."/>
            <person name="Han B."/>
            <person name="Jiang C."/>
            <person name="Yin Y."/>
            <person name="Xia T."/>
            <person name="Zhang Z."/>
            <person name="Bennetzen J.L."/>
            <person name="Zhao S."/>
            <person name="Wan X."/>
        </authorList>
    </citation>
    <scope>NUCLEOTIDE SEQUENCE [LARGE SCALE GENOMIC DNA]</scope>
    <source>
        <strain evidence="2">cv. Shuchazao</strain>
        <tissue evidence="1">Leaf</tissue>
    </source>
</reference>
<dbReference type="AlphaFoldDB" id="A0A4S4E155"/>
<evidence type="ECO:0000313" key="1">
    <source>
        <dbReference type="EMBL" id="THG09531.1"/>
    </source>
</evidence>
<dbReference type="Proteomes" id="UP000306102">
    <property type="component" value="Unassembled WGS sequence"/>
</dbReference>
<name>A0A4S4E155_CAMSN</name>
<gene>
    <name evidence="1" type="ORF">TEA_001998</name>
</gene>
<dbReference type="PANTHER" id="PTHR37767:SF1">
    <property type="entry name" value="HYDROXYPROLINE-RICH GLYCOPROTEIN FAMILY PROTEIN"/>
    <property type="match status" value="1"/>
</dbReference>
<dbReference type="EMBL" id="SDRB02008451">
    <property type="protein sequence ID" value="THG09531.1"/>
    <property type="molecule type" value="Genomic_DNA"/>
</dbReference>
<proteinExistence type="predicted"/>
<protein>
    <submittedName>
        <fullName evidence="1">Uncharacterized protein</fullName>
    </submittedName>
</protein>
<organism evidence="1 2">
    <name type="scientific">Camellia sinensis var. sinensis</name>
    <name type="common">China tea</name>
    <dbReference type="NCBI Taxonomy" id="542762"/>
    <lineage>
        <taxon>Eukaryota</taxon>
        <taxon>Viridiplantae</taxon>
        <taxon>Streptophyta</taxon>
        <taxon>Embryophyta</taxon>
        <taxon>Tracheophyta</taxon>
        <taxon>Spermatophyta</taxon>
        <taxon>Magnoliopsida</taxon>
        <taxon>eudicotyledons</taxon>
        <taxon>Gunneridae</taxon>
        <taxon>Pentapetalae</taxon>
        <taxon>asterids</taxon>
        <taxon>Ericales</taxon>
        <taxon>Theaceae</taxon>
        <taxon>Camellia</taxon>
    </lineage>
</organism>
<dbReference type="PANTHER" id="PTHR37767">
    <property type="entry name" value="HYDROXYPROLINE-RICH GLYCOPROTEIN FAMILY PROTEIN"/>
    <property type="match status" value="1"/>
</dbReference>
<keyword evidence="2" id="KW-1185">Reference proteome</keyword>
<evidence type="ECO:0000313" key="2">
    <source>
        <dbReference type="Proteomes" id="UP000306102"/>
    </source>
</evidence>
<comment type="caution">
    <text evidence="1">The sequence shown here is derived from an EMBL/GenBank/DDBJ whole genome shotgun (WGS) entry which is preliminary data.</text>
</comment>